<dbReference type="InParanoid" id="D8LF45"/>
<sequence length="113" mass="12110">MGYLGCYTDRNDRVFSGPMTSSADNSPETCKAACEGYAFYGLQYGKQCFCGASDEDFTRHGESQECLLRCTGDRKSICGGVWAMNVYVMDGYESSTNSGTSSSSGYSSISVGV</sequence>
<evidence type="ECO:0000256" key="4">
    <source>
        <dbReference type="ARBA" id="ARBA00022989"/>
    </source>
</evidence>
<dbReference type="PANTHER" id="PTHR24269">
    <property type="entry name" value="KREMEN PROTEIN"/>
    <property type="match status" value="1"/>
</dbReference>
<keyword evidence="10" id="KW-1185">Reference proteome</keyword>
<proteinExistence type="predicted"/>
<evidence type="ECO:0000259" key="8">
    <source>
        <dbReference type="PROSITE" id="PS51212"/>
    </source>
</evidence>
<comment type="subcellular location">
    <subcellularLocation>
        <location evidence="1">Membrane</location>
        <topology evidence="1">Single-pass membrane protein</topology>
    </subcellularLocation>
</comment>
<dbReference type="PROSITE" id="PS51212">
    <property type="entry name" value="WSC"/>
    <property type="match status" value="1"/>
</dbReference>
<dbReference type="EMBL" id="FN648007">
    <property type="protein sequence ID" value="CBN78643.1"/>
    <property type="molecule type" value="Genomic_DNA"/>
</dbReference>
<evidence type="ECO:0000256" key="5">
    <source>
        <dbReference type="ARBA" id="ARBA00023136"/>
    </source>
</evidence>
<accession>D8LF45</accession>
<dbReference type="SMART" id="SM00321">
    <property type="entry name" value="WSC"/>
    <property type="match status" value="1"/>
</dbReference>
<dbReference type="STRING" id="2880.D8LF45"/>
<reference evidence="9 10" key="1">
    <citation type="journal article" date="2010" name="Nature">
        <title>The Ectocarpus genome and the independent evolution of multicellularity in brown algae.</title>
        <authorList>
            <person name="Cock J.M."/>
            <person name="Sterck L."/>
            <person name="Rouze P."/>
            <person name="Scornet D."/>
            <person name="Allen A.E."/>
            <person name="Amoutzias G."/>
            <person name="Anthouard V."/>
            <person name="Artiguenave F."/>
            <person name="Aury J.M."/>
            <person name="Badger J.H."/>
            <person name="Beszteri B."/>
            <person name="Billiau K."/>
            <person name="Bonnet E."/>
            <person name="Bothwell J.H."/>
            <person name="Bowler C."/>
            <person name="Boyen C."/>
            <person name="Brownlee C."/>
            <person name="Carrano C.J."/>
            <person name="Charrier B."/>
            <person name="Cho G.Y."/>
            <person name="Coelho S.M."/>
            <person name="Collen J."/>
            <person name="Corre E."/>
            <person name="Da Silva C."/>
            <person name="Delage L."/>
            <person name="Delaroque N."/>
            <person name="Dittami S.M."/>
            <person name="Doulbeau S."/>
            <person name="Elias M."/>
            <person name="Farnham G."/>
            <person name="Gachon C.M."/>
            <person name="Gschloessl B."/>
            <person name="Heesch S."/>
            <person name="Jabbari K."/>
            <person name="Jubin C."/>
            <person name="Kawai H."/>
            <person name="Kimura K."/>
            <person name="Kloareg B."/>
            <person name="Kupper F.C."/>
            <person name="Lang D."/>
            <person name="Le Bail A."/>
            <person name="Leblanc C."/>
            <person name="Lerouge P."/>
            <person name="Lohr M."/>
            <person name="Lopez P.J."/>
            <person name="Martens C."/>
            <person name="Maumus F."/>
            <person name="Michel G."/>
            <person name="Miranda-Saavedra D."/>
            <person name="Morales J."/>
            <person name="Moreau H."/>
            <person name="Motomura T."/>
            <person name="Nagasato C."/>
            <person name="Napoli C.A."/>
            <person name="Nelson D.R."/>
            <person name="Nyvall-Collen P."/>
            <person name="Peters A.F."/>
            <person name="Pommier C."/>
            <person name="Potin P."/>
            <person name="Poulain J."/>
            <person name="Quesneville H."/>
            <person name="Read B."/>
            <person name="Rensing S.A."/>
            <person name="Ritter A."/>
            <person name="Rousvoal S."/>
            <person name="Samanta M."/>
            <person name="Samson G."/>
            <person name="Schroeder D.C."/>
            <person name="Segurens B."/>
            <person name="Strittmatter M."/>
            <person name="Tonon T."/>
            <person name="Tregear J.W."/>
            <person name="Valentin K."/>
            <person name="von Dassow P."/>
            <person name="Yamagishi T."/>
            <person name="Van de Peer Y."/>
            <person name="Wincker P."/>
        </authorList>
    </citation>
    <scope>NUCLEOTIDE SEQUENCE [LARGE SCALE GENOMIC DNA]</scope>
    <source>
        <strain evidence="10">Ec32 / CCAP1310/4</strain>
    </source>
</reference>
<keyword evidence="3" id="KW-0732">Signal</keyword>
<dbReference type="eggNOG" id="KOG4157">
    <property type="taxonomic scope" value="Eukaryota"/>
</dbReference>
<organism evidence="9 10">
    <name type="scientific">Ectocarpus siliculosus</name>
    <name type="common">Brown alga</name>
    <name type="synonym">Conferva siliculosa</name>
    <dbReference type="NCBI Taxonomy" id="2880"/>
    <lineage>
        <taxon>Eukaryota</taxon>
        <taxon>Sar</taxon>
        <taxon>Stramenopiles</taxon>
        <taxon>Ochrophyta</taxon>
        <taxon>PX clade</taxon>
        <taxon>Phaeophyceae</taxon>
        <taxon>Ectocarpales</taxon>
        <taxon>Ectocarpaceae</taxon>
        <taxon>Ectocarpus</taxon>
    </lineage>
</organism>
<dbReference type="AlphaFoldDB" id="D8LF45"/>
<name>D8LF45_ECTSI</name>
<evidence type="ECO:0000256" key="1">
    <source>
        <dbReference type="ARBA" id="ARBA00004167"/>
    </source>
</evidence>
<keyword evidence="5" id="KW-0472">Membrane</keyword>
<evidence type="ECO:0000256" key="3">
    <source>
        <dbReference type="ARBA" id="ARBA00022729"/>
    </source>
</evidence>
<dbReference type="Proteomes" id="UP000002630">
    <property type="component" value="Linkage Group LG16"/>
</dbReference>
<dbReference type="EMBL" id="FN649741">
    <property type="protein sequence ID" value="CBN78643.1"/>
    <property type="molecule type" value="Genomic_DNA"/>
</dbReference>
<feature type="region of interest" description="Disordered" evidence="7">
    <location>
        <begin position="94"/>
        <end position="113"/>
    </location>
</feature>
<keyword evidence="6" id="KW-0325">Glycoprotein</keyword>
<feature type="domain" description="WSC" evidence="8">
    <location>
        <begin position="1"/>
        <end position="90"/>
    </location>
</feature>
<protein>
    <submittedName>
        <fullName evidence="9">Beta-xylosidase, putative</fullName>
    </submittedName>
</protein>
<dbReference type="InterPro" id="IPR051836">
    <property type="entry name" value="Kremen_rcpt"/>
</dbReference>
<dbReference type="GO" id="GO:0005886">
    <property type="term" value="C:plasma membrane"/>
    <property type="evidence" value="ECO:0007669"/>
    <property type="project" value="TreeGrafter"/>
</dbReference>
<keyword evidence="2" id="KW-0812">Transmembrane</keyword>
<evidence type="ECO:0000313" key="10">
    <source>
        <dbReference type="Proteomes" id="UP000002630"/>
    </source>
</evidence>
<dbReference type="Pfam" id="PF01822">
    <property type="entry name" value="WSC"/>
    <property type="match status" value="1"/>
</dbReference>
<gene>
    <name evidence="9" type="ORF">Esi_0141_0024</name>
</gene>
<dbReference type="OrthoDB" id="10043391at2759"/>
<dbReference type="InterPro" id="IPR002889">
    <property type="entry name" value="WSC_carb-bd"/>
</dbReference>
<evidence type="ECO:0000256" key="2">
    <source>
        <dbReference type="ARBA" id="ARBA00022692"/>
    </source>
</evidence>
<evidence type="ECO:0000256" key="6">
    <source>
        <dbReference type="ARBA" id="ARBA00023180"/>
    </source>
</evidence>
<evidence type="ECO:0000256" key="7">
    <source>
        <dbReference type="SAM" id="MobiDB-lite"/>
    </source>
</evidence>
<dbReference type="PANTHER" id="PTHR24269:SF16">
    <property type="entry name" value="PROTEIN SLG1"/>
    <property type="match status" value="1"/>
</dbReference>
<evidence type="ECO:0000313" key="9">
    <source>
        <dbReference type="EMBL" id="CBN78643.1"/>
    </source>
</evidence>
<keyword evidence="4" id="KW-1133">Transmembrane helix</keyword>